<feature type="domain" description="N-acetyltransferase" evidence="1">
    <location>
        <begin position="23"/>
        <end position="199"/>
    </location>
</feature>
<organism evidence="2">
    <name type="scientific">freshwater metagenome</name>
    <dbReference type="NCBI Taxonomy" id="449393"/>
    <lineage>
        <taxon>unclassified sequences</taxon>
        <taxon>metagenomes</taxon>
        <taxon>ecological metagenomes</taxon>
    </lineage>
</organism>
<gene>
    <name evidence="2" type="ORF">UFOPK3554_01150</name>
</gene>
<dbReference type="SUPFAM" id="SSF55729">
    <property type="entry name" value="Acyl-CoA N-acyltransferases (Nat)"/>
    <property type="match status" value="1"/>
</dbReference>
<dbReference type="PANTHER" id="PTHR43792:SF1">
    <property type="entry name" value="N-ACETYLTRANSFERASE DOMAIN-CONTAINING PROTEIN"/>
    <property type="match status" value="1"/>
</dbReference>
<dbReference type="EMBL" id="CAFBSG010000021">
    <property type="protein sequence ID" value="CAB5240952.1"/>
    <property type="molecule type" value="Genomic_DNA"/>
</dbReference>
<dbReference type="InterPro" id="IPR000182">
    <property type="entry name" value="GNAT_dom"/>
</dbReference>
<dbReference type="PROSITE" id="PS51186">
    <property type="entry name" value="GNAT"/>
    <property type="match status" value="1"/>
</dbReference>
<dbReference type="GO" id="GO:0016747">
    <property type="term" value="F:acyltransferase activity, transferring groups other than amino-acyl groups"/>
    <property type="evidence" value="ECO:0007669"/>
    <property type="project" value="InterPro"/>
</dbReference>
<dbReference type="Gene3D" id="3.40.630.30">
    <property type="match status" value="1"/>
</dbReference>
<proteinExistence type="predicted"/>
<dbReference type="InterPro" id="IPR016181">
    <property type="entry name" value="Acyl_CoA_acyltransferase"/>
</dbReference>
<name>A0A6J7XTA8_9ZZZZ</name>
<dbReference type="Pfam" id="PF13302">
    <property type="entry name" value="Acetyltransf_3"/>
    <property type="match status" value="1"/>
</dbReference>
<dbReference type="PANTHER" id="PTHR43792">
    <property type="entry name" value="GNAT FAMILY, PUTATIVE (AFU_ORTHOLOGUE AFUA_3G00765)-RELATED-RELATED"/>
    <property type="match status" value="1"/>
</dbReference>
<accession>A0A6J7XTA8</accession>
<evidence type="ECO:0000259" key="1">
    <source>
        <dbReference type="PROSITE" id="PS51186"/>
    </source>
</evidence>
<reference evidence="2" key="1">
    <citation type="submission" date="2020-05" db="EMBL/GenBank/DDBJ databases">
        <authorList>
            <person name="Chiriac C."/>
            <person name="Salcher M."/>
            <person name="Ghai R."/>
            <person name="Kavagutti S V."/>
        </authorList>
    </citation>
    <scope>NUCLEOTIDE SEQUENCE</scope>
</reference>
<dbReference type="AlphaFoldDB" id="A0A6J7XTA8"/>
<evidence type="ECO:0000313" key="2">
    <source>
        <dbReference type="EMBL" id="CAB5240952.1"/>
    </source>
</evidence>
<dbReference type="InterPro" id="IPR051531">
    <property type="entry name" value="N-acetyltransferase"/>
</dbReference>
<sequence length="206" mass="23828">MVEELRKVFSRKGSALIIETERLILRPLTFEDEADLLEYHSNAEVVRYNTWPQRNLEQVRAALLEEIPLQKESLENDGDLIILGWALKSEFKSENIMGQSGKVIGQSYLRLASKNDKRADIGYVTHQDFQQKGFAFEATDALLHYIFANFDVHRVIADIDTRGIASARLAEKLGMRLEGTFQESEFFKGDWCDMWLYAILKSEYRN</sequence>
<protein>
    <submittedName>
        <fullName evidence="2">Unannotated protein</fullName>
    </submittedName>
</protein>